<sequence length="250" mass="28135">MSSFVAFRTAALSLGRTGHLPTRRQPTTCLQPFMTRGAKKVAKTLPRDEAIEHSVVQIVDAETGKLTEPTPLRTILASIDRRKEFVELVSVRPSPLVKILSRSEAMQREQEAAQKARVTARKNIHKEVQLTWSAAPGDLAHKLEKIRLELERGARVDLMFTRRKDQAHLPLPEVQARVQEIVDGLADVSKEWKDREVKASMAAIFLQGLNEPVPVGRTKVVLHRGPKAKKPKVDSPRQKQEQVVVDIYQD</sequence>
<keyword evidence="2" id="KW-0396">Initiation factor</keyword>
<evidence type="ECO:0000313" key="5">
    <source>
        <dbReference type="EMBL" id="KAG5643261.1"/>
    </source>
</evidence>
<feature type="region of interest" description="Disordered" evidence="4">
    <location>
        <begin position="223"/>
        <end position="250"/>
    </location>
</feature>
<keyword evidence="3" id="KW-0648">Protein biosynthesis</keyword>
<evidence type="ECO:0000256" key="2">
    <source>
        <dbReference type="ARBA" id="ARBA00022540"/>
    </source>
</evidence>
<dbReference type="OrthoDB" id="21573at2759"/>
<reference evidence="5" key="1">
    <citation type="submission" date="2020-07" db="EMBL/GenBank/DDBJ databases">
        <authorList>
            <person name="Nieuwenhuis M."/>
            <person name="Van De Peppel L.J.J."/>
        </authorList>
    </citation>
    <scope>NUCLEOTIDE SEQUENCE</scope>
    <source>
        <strain evidence="5">AP01</strain>
        <tissue evidence="5">Mycelium</tissue>
    </source>
</reference>
<dbReference type="InterPro" id="IPR001288">
    <property type="entry name" value="Translation_initiation_fac_3"/>
</dbReference>
<keyword evidence="6" id="KW-1185">Reference proteome</keyword>
<accession>A0A9P7KCX4</accession>
<organism evidence="5 6">
    <name type="scientific">Asterophora parasitica</name>
    <dbReference type="NCBI Taxonomy" id="117018"/>
    <lineage>
        <taxon>Eukaryota</taxon>
        <taxon>Fungi</taxon>
        <taxon>Dikarya</taxon>
        <taxon>Basidiomycota</taxon>
        <taxon>Agaricomycotina</taxon>
        <taxon>Agaricomycetes</taxon>
        <taxon>Agaricomycetidae</taxon>
        <taxon>Agaricales</taxon>
        <taxon>Tricholomatineae</taxon>
        <taxon>Lyophyllaceae</taxon>
        <taxon>Asterophora</taxon>
    </lineage>
</organism>
<gene>
    <name evidence="5" type="ORF">DXG03_001271</name>
</gene>
<dbReference type="InterPro" id="IPR036788">
    <property type="entry name" value="T_IF-3_C_sf"/>
</dbReference>
<proteinExistence type="inferred from homology"/>
<dbReference type="PANTHER" id="PTHR10938:SF0">
    <property type="entry name" value="TRANSLATION INITIATION FACTOR IF-3, MITOCHONDRIAL"/>
    <property type="match status" value="1"/>
</dbReference>
<comment type="caution">
    <text evidence="5">The sequence shown here is derived from an EMBL/GenBank/DDBJ whole genome shotgun (WGS) entry which is preliminary data.</text>
</comment>
<feature type="compositionally biased region" description="Basic and acidic residues" evidence="4">
    <location>
        <begin position="231"/>
        <end position="240"/>
    </location>
</feature>
<dbReference type="GO" id="GO:0005739">
    <property type="term" value="C:mitochondrion"/>
    <property type="evidence" value="ECO:0007669"/>
    <property type="project" value="TreeGrafter"/>
</dbReference>
<evidence type="ECO:0000256" key="4">
    <source>
        <dbReference type="SAM" id="MobiDB-lite"/>
    </source>
</evidence>
<dbReference type="GO" id="GO:0070124">
    <property type="term" value="P:mitochondrial translational initiation"/>
    <property type="evidence" value="ECO:0007669"/>
    <property type="project" value="TreeGrafter"/>
</dbReference>
<evidence type="ECO:0000256" key="3">
    <source>
        <dbReference type="ARBA" id="ARBA00022917"/>
    </source>
</evidence>
<dbReference type="GO" id="GO:0003743">
    <property type="term" value="F:translation initiation factor activity"/>
    <property type="evidence" value="ECO:0007669"/>
    <property type="project" value="UniProtKB-KW"/>
</dbReference>
<dbReference type="SUPFAM" id="SSF55200">
    <property type="entry name" value="Translation initiation factor IF3, C-terminal domain"/>
    <property type="match status" value="1"/>
</dbReference>
<name>A0A9P7KCX4_9AGAR</name>
<dbReference type="EMBL" id="JABCKV010000124">
    <property type="protein sequence ID" value="KAG5643261.1"/>
    <property type="molecule type" value="Genomic_DNA"/>
</dbReference>
<comment type="similarity">
    <text evidence="1">Belongs to the IF-3 family.</text>
</comment>
<reference evidence="5" key="2">
    <citation type="submission" date="2021-10" db="EMBL/GenBank/DDBJ databases">
        <title>Phylogenomics reveals ancestral predisposition of the termite-cultivated fungus Termitomyces towards a domesticated lifestyle.</title>
        <authorList>
            <person name="Auxier B."/>
            <person name="Grum-Grzhimaylo A."/>
            <person name="Cardenas M.E."/>
            <person name="Lodge J.D."/>
            <person name="Laessoe T."/>
            <person name="Pedersen O."/>
            <person name="Smith M.E."/>
            <person name="Kuyper T.W."/>
            <person name="Franco-Molano E.A."/>
            <person name="Baroni T.J."/>
            <person name="Aanen D.K."/>
        </authorList>
    </citation>
    <scope>NUCLEOTIDE SEQUENCE</scope>
    <source>
        <strain evidence="5">AP01</strain>
        <tissue evidence="5">Mycelium</tissue>
    </source>
</reference>
<dbReference type="PANTHER" id="PTHR10938">
    <property type="entry name" value="TRANSLATION INITIATION FACTOR IF-3"/>
    <property type="match status" value="1"/>
</dbReference>
<protein>
    <submittedName>
        <fullName evidence="5">Uncharacterized protein</fullName>
    </submittedName>
</protein>
<evidence type="ECO:0000256" key="1">
    <source>
        <dbReference type="ARBA" id="ARBA00005439"/>
    </source>
</evidence>
<dbReference type="Proteomes" id="UP000775547">
    <property type="component" value="Unassembled WGS sequence"/>
</dbReference>
<dbReference type="AlphaFoldDB" id="A0A9P7KCX4"/>
<dbReference type="Gene3D" id="3.30.110.10">
    <property type="entry name" value="Translation initiation factor 3 (IF-3), C-terminal domain"/>
    <property type="match status" value="1"/>
</dbReference>
<dbReference type="GO" id="GO:0043022">
    <property type="term" value="F:ribosome binding"/>
    <property type="evidence" value="ECO:0007669"/>
    <property type="project" value="TreeGrafter"/>
</dbReference>
<evidence type="ECO:0000313" key="6">
    <source>
        <dbReference type="Proteomes" id="UP000775547"/>
    </source>
</evidence>
<dbReference type="GO" id="GO:0032790">
    <property type="term" value="P:ribosome disassembly"/>
    <property type="evidence" value="ECO:0007669"/>
    <property type="project" value="TreeGrafter"/>
</dbReference>